<comment type="caution">
    <text evidence="6">The sequence shown here is derived from an EMBL/GenBank/DDBJ whole genome shotgun (WGS) entry which is preliminary data.</text>
</comment>
<accession>A0ABS9AW19</accession>
<keyword evidence="3 5" id="KW-1133">Transmembrane helix</keyword>
<feature type="transmembrane region" description="Helical" evidence="5">
    <location>
        <begin position="62"/>
        <end position="85"/>
    </location>
</feature>
<gene>
    <name evidence="6" type="ORF">HOP59_17335</name>
</gene>
<feature type="transmembrane region" description="Helical" evidence="5">
    <location>
        <begin position="276"/>
        <end position="292"/>
    </location>
</feature>
<evidence type="ECO:0000256" key="1">
    <source>
        <dbReference type="ARBA" id="ARBA00004141"/>
    </source>
</evidence>
<feature type="transmembrane region" description="Helical" evidence="5">
    <location>
        <begin position="313"/>
        <end position="338"/>
    </location>
</feature>
<feature type="transmembrane region" description="Helical" evidence="5">
    <location>
        <begin position="230"/>
        <end position="250"/>
    </location>
</feature>
<dbReference type="Pfam" id="PF01943">
    <property type="entry name" value="Polysacc_synt"/>
    <property type="match status" value="1"/>
</dbReference>
<feature type="transmembrane region" description="Helical" evidence="5">
    <location>
        <begin position="190"/>
        <end position="210"/>
    </location>
</feature>
<evidence type="ECO:0000313" key="7">
    <source>
        <dbReference type="Proteomes" id="UP001320272"/>
    </source>
</evidence>
<organism evidence="6 7">
    <name type="scientific">Billgrantia aerodenitrificans</name>
    <dbReference type="NCBI Taxonomy" id="2733483"/>
    <lineage>
        <taxon>Bacteria</taxon>
        <taxon>Pseudomonadati</taxon>
        <taxon>Pseudomonadota</taxon>
        <taxon>Gammaproteobacteria</taxon>
        <taxon>Oceanospirillales</taxon>
        <taxon>Halomonadaceae</taxon>
        <taxon>Billgrantia</taxon>
    </lineage>
</organism>
<feature type="transmembrane region" description="Helical" evidence="5">
    <location>
        <begin position="344"/>
        <end position="364"/>
    </location>
</feature>
<feature type="transmembrane region" description="Helical" evidence="5">
    <location>
        <begin position="38"/>
        <end position="56"/>
    </location>
</feature>
<evidence type="ECO:0000256" key="2">
    <source>
        <dbReference type="ARBA" id="ARBA00022692"/>
    </source>
</evidence>
<keyword evidence="4 5" id="KW-0472">Membrane</keyword>
<reference evidence="6 7" key="1">
    <citation type="journal article" date="2021" name="Front. Microbiol.">
        <title>Aerobic Denitrification and Heterotrophic Sulfur Oxidation in the Genus Halomonas Revealed by Six Novel Species Characterizations and Genome-Based Analysis.</title>
        <authorList>
            <person name="Wang L."/>
            <person name="Shao Z."/>
        </authorList>
    </citation>
    <scope>NUCLEOTIDE SEQUENCE [LARGE SCALE GENOMIC DNA]</scope>
    <source>
        <strain evidence="6 7">MCCC 1A11058</strain>
    </source>
</reference>
<feature type="transmembrane region" description="Helical" evidence="5">
    <location>
        <begin position="376"/>
        <end position="395"/>
    </location>
</feature>
<keyword evidence="2 5" id="KW-0812">Transmembrane</keyword>
<dbReference type="InterPro" id="IPR002797">
    <property type="entry name" value="Polysacc_synth"/>
</dbReference>
<keyword evidence="7" id="KW-1185">Reference proteome</keyword>
<dbReference type="EMBL" id="JABFTV010000009">
    <property type="protein sequence ID" value="MCE8025892.1"/>
    <property type="molecule type" value="Genomic_DNA"/>
</dbReference>
<dbReference type="PANTHER" id="PTHR43424">
    <property type="entry name" value="LOCUS PUTATIVE PROTEIN 1-RELATED"/>
    <property type="match status" value="1"/>
</dbReference>
<dbReference type="CDD" id="cd13128">
    <property type="entry name" value="MATE_Wzx_like"/>
    <property type="match status" value="1"/>
</dbReference>
<feature type="transmembrane region" description="Helical" evidence="5">
    <location>
        <begin position="162"/>
        <end position="184"/>
    </location>
</feature>
<evidence type="ECO:0000256" key="4">
    <source>
        <dbReference type="ARBA" id="ARBA00023136"/>
    </source>
</evidence>
<dbReference type="InterPro" id="IPR052556">
    <property type="entry name" value="PolySynth_Transporter"/>
</dbReference>
<name>A0ABS9AW19_9GAMM</name>
<evidence type="ECO:0000256" key="5">
    <source>
        <dbReference type="SAM" id="Phobius"/>
    </source>
</evidence>
<dbReference type="Proteomes" id="UP001320272">
    <property type="component" value="Unassembled WGS sequence"/>
</dbReference>
<evidence type="ECO:0000256" key="3">
    <source>
        <dbReference type="ARBA" id="ARBA00022989"/>
    </source>
</evidence>
<dbReference type="RefSeq" id="WP_234254792.1">
    <property type="nucleotide sequence ID" value="NZ_JABFTV010000009.1"/>
</dbReference>
<feature type="transmembrane region" description="Helical" evidence="5">
    <location>
        <begin position="401"/>
        <end position="422"/>
    </location>
</feature>
<protein>
    <submittedName>
        <fullName evidence="6">Flippase</fullName>
    </submittedName>
</protein>
<proteinExistence type="predicted"/>
<comment type="subcellular location">
    <subcellularLocation>
        <location evidence="1">Membrane</location>
        <topology evidence="1">Multi-pass membrane protein</topology>
    </subcellularLocation>
</comment>
<evidence type="ECO:0000313" key="6">
    <source>
        <dbReference type="EMBL" id="MCE8025892.1"/>
    </source>
</evidence>
<feature type="transmembrane region" description="Helical" evidence="5">
    <location>
        <begin position="97"/>
        <end position="123"/>
    </location>
</feature>
<sequence>MIVSLLRQLTENLSHRFGSRDQLLKIIANTGWLFGDRILRMGVGLVVMIAIARYLGPADFGLLNYALAFVALFTAIGSLGLNEIVTRELIVEPSSAAEILGTAFVLQLISGILASLLIAVAIVCVRDDPIGRSLVILLAPLVIVKSSQAIKAWYESRLESKYVVWVENGVFLIFAVVNLCLILLQAPLQAFAWALMIEGGVAIIGLLAMFAWRGGALVGWRFRLHRAGRLLANSWPLILSGLAIMVYMRIDQIMLGQMIGDEAVGIYTAATRISEVWYFIPVAIVASVYPALMEGNQLGRRYYLKRLQTTCDFMVLLAFAVAVPMTILSSWAVVLLFGPGYHEAGPVLAIHIWASVFVFLGLATHKGFLVENLQRLSLYRTLLGAVINVFLNLVLIPRYGVLGAAVATVCAQALPSLLLDILDSRTRHFWMISIKALCFVRHLLPWVAMWKREAK</sequence>
<dbReference type="PANTHER" id="PTHR43424:SF1">
    <property type="entry name" value="LOCUS PUTATIVE PROTEIN 1-RELATED"/>
    <property type="match status" value="1"/>
</dbReference>